<gene>
    <name evidence="3" type="ORF">CVT24_011545</name>
</gene>
<keyword evidence="4" id="KW-1185">Reference proteome</keyword>
<feature type="region of interest" description="Disordered" evidence="2">
    <location>
        <begin position="134"/>
        <end position="155"/>
    </location>
</feature>
<evidence type="ECO:0000256" key="2">
    <source>
        <dbReference type="SAM" id="MobiDB-lite"/>
    </source>
</evidence>
<evidence type="ECO:0000313" key="4">
    <source>
        <dbReference type="Proteomes" id="UP000284842"/>
    </source>
</evidence>
<dbReference type="GO" id="GO:0006139">
    <property type="term" value="P:nucleobase-containing compound metabolic process"/>
    <property type="evidence" value="ECO:0007669"/>
    <property type="project" value="UniProtKB-ARBA"/>
</dbReference>
<dbReference type="InterPro" id="IPR016193">
    <property type="entry name" value="Cytidine_deaminase-like"/>
</dbReference>
<dbReference type="EMBL" id="NHTK01006025">
    <property type="protein sequence ID" value="PPQ67362.1"/>
    <property type="molecule type" value="Genomic_DNA"/>
</dbReference>
<keyword evidence="1" id="KW-0378">Hydrolase</keyword>
<reference evidence="3 4" key="1">
    <citation type="journal article" date="2018" name="Evol. Lett.">
        <title>Horizontal gene cluster transfer increased hallucinogenic mushroom diversity.</title>
        <authorList>
            <person name="Reynolds H.T."/>
            <person name="Vijayakumar V."/>
            <person name="Gluck-Thaler E."/>
            <person name="Korotkin H.B."/>
            <person name="Matheny P.B."/>
            <person name="Slot J.C."/>
        </authorList>
    </citation>
    <scope>NUCLEOTIDE SEQUENCE [LARGE SCALE GENOMIC DNA]</scope>
    <source>
        <strain evidence="3 4">2629</strain>
    </source>
</reference>
<comment type="caution">
    <text evidence="3">The sequence shown here is derived from an EMBL/GenBank/DDBJ whole genome shotgun (WGS) entry which is preliminary data.</text>
</comment>
<dbReference type="InterPro" id="IPR015517">
    <property type="entry name" value="dCMP_deaminase-rel"/>
</dbReference>
<organism evidence="3 4">
    <name type="scientific">Panaeolus cyanescens</name>
    <dbReference type="NCBI Taxonomy" id="181874"/>
    <lineage>
        <taxon>Eukaryota</taxon>
        <taxon>Fungi</taxon>
        <taxon>Dikarya</taxon>
        <taxon>Basidiomycota</taxon>
        <taxon>Agaricomycotina</taxon>
        <taxon>Agaricomycetes</taxon>
        <taxon>Agaricomycetidae</taxon>
        <taxon>Agaricales</taxon>
        <taxon>Agaricineae</taxon>
        <taxon>Galeropsidaceae</taxon>
        <taxon>Panaeolus</taxon>
    </lineage>
</organism>
<dbReference type="AlphaFoldDB" id="A0A409VM67"/>
<dbReference type="PANTHER" id="PTHR11086">
    <property type="entry name" value="DEOXYCYTIDYLATE DEAMINASE-RELATED"/>
    <property type="match status" value="1"/>
</dbReference>
<dbReference type="PANTHER" id="PTHR11086:SF18">
    <property type="entry name" value="DEOXYCYTIDYLATE DEAMINASE"/>
    <property type="match status" value="1"/>
</dbReference>
<sequence>YAPLSLENFIAEHDEQRFGSTPHKRQDCLYELRDLIDAHILNDFPSVEHLYQHLNSMDILHPEHLRPSWDSYFMVCHEHTMASLASRRSNCMKRRVGAVLVRENRVIATGDDASATLFQAAGVELRRHDPNTRLRISPNIDEGIQSPPMITGQAI</sequence>
<dbReference type="SUPFAM" id="SSF53927">
    <property type="entry name" value="Cytidine deaminase-like"/>
    <property type="match status" value="1"/>
</dbReference>
<protein>
    <submittedName>
        <fullName evidence="3">Uncharacterized protein</fullName>
    </submittedName>
</protein>
<accession>A0A409VM67</accession>
<dbReference type="GO" id="GO:0004132">
    <property type="term" value="F:dCMP deaminase activity"/>
    <property type="evidence" value="ECO:0007669"/>
    <property type="project" value="TreeGrafter"/>
</dbReference>
<dbReference type="OrthoDB" id="6710946at2759"/>
<evidence type="ECO:0000256" key="1">
    <source>
        <dbReference type="ARBA" id="ARBA00022801"/>
    </source>
</evidence>
<dbReference type="Gene3D" id="3.40.140.10">
    <property type="entry name" value="Cytidine Deaminase, domain 2"/>
    <property type="match status" value="1"/>
</dbReference>
<dbReference type="STRING" id="181874.A0A409VM67"/>
<proteinExistence type="predicted"/>
<dbReference type="Proteomes" id="UP000284842">
    <property type="component" value="Unassembled WGS sequence"/>
</dbReference>
<evidence type="ECO:0000313" key="3">
    <source>
        <dbReference type="EMBL" id="PPQ67362.1"/>
    </source>
</evidence>
<name>A0A409VM67_9AGAR</name>
<dbReference type="InParanoid" id="A0A409VM67"/>
<feature type="non-terminal residue" evidence="3">
    <location>
        <position position="1"/>
    </location>
</feature>
<dbReference type="GO" id="GO:0005737">
    <property type="term" value="C:cytoplasm"/>
    <property type="evidence" value="ECO:0007669"/>
    <property type="project" value="TreeGrafter"/>
</dbReference>